<proteinExistence type="predicted"/>
<keyword evidence="3" id="KW-1185">Reference proteome</keyword>
<sequence length="685" mass="72246">MTSELFRADDLDDLGAVVAALPARPDTLVYAPQGAFNTGTVHGDQRMSMSAPADSGPAAGPMRQGPVRAKRLAAVRRRFAAPPGFDEARAALDSGIVVLIGEPGTGRETHALNLLAHGREEPVVVQVDGAVNLSRWTPRPRGVHGYLVMEPPDPFELRAWDLSRLEALLAEAEAGARLVIVVADAPGLGGTLEDRMGVPVLRHLPPDPGKVFAAHLADGCPEQEASAGWLRTLEPGQFAQLLPDGLPPRSAAQTAEAVIRLGIVGGSSGTEVVRALARAEGREIVARAQAEPPLLAHLVSVSVYGGLHWGVVAERAAELLSVTGTAGRQDPAQWGSGQKPADPPPRRPWPDILRALGAHRAPGTGQADTGTDAVSFFRPAVTETVWEVLCREHAYLLPKLHTWLAATGHEADQIERAGRAAASMAAATLGRSLEYLRDLALAPYPAAPEVAARCLGAAVRDPAAARTASDLLEQWSTETEAALRKAVAHACHADRGGLATGHALDLIHRLMDTPTGGPDDDTAVFTTVETALVQLFATGDSRARVTVLGRMREWKECGGVPGLLAALAFPGMASADITWWSERIPGDAEVASGAVELTGHALNESITYGAMRDALLVWCCGADGPEHQGRRAPEELFDGLVAARQPGFLRWLLSVERGPDTLPGKGLAALALTEWRSKSPALKAD</sequence>
<evidence type="ECO:0000313" key="3">
    <source>
        <dbReference type="Proteomes" id="UP001303236"/>
    </source>
</evidence>
<protein>
    <recommendedName>
        <fullName evidence="4">ATP-binding protein</fullName>
    </recommendedName>
</protein>
<evidence type="ECO:0000313" key="2">
    <source>
        <dbReference type="EMBL" id="WNF30123.1"/>
    </source>
</evidence>
<feature type="region of interest" description="Disordered" evidence="1">
    <location>
        <begin position="40"/>
        <end position="64"/>
    </location>
</feature>
<reference evidence="2 3" key="1">
    <citation type="submission" date="2023-09" db="EMBL/GenBank/DDBJ databases">
        <title>Genome completion map analysis of the actinomycetes C11-1.</title>
        <authorList>
            <person name="Qin P."/>
            <person name="Guan P."/>
        </authorList>
    </citation>
    <scope>NUCLEOTIDE SEQUENCE [LARGE SCALE GENOMIC DNA]</scope>
    <source>
        <strain evidence="2 3">C11-1</strain>
    </source>
</reference>
<accession>A0ABY9W264</accession>
<evidence type="ECO:0008006" key="4">
    <source>
        <dbReference type="Google" id="ProtNLM"/>
    </source>
</evidence>
<gene>
    <name evidence="2" type="ORF">RI138_26650</name>
</gene>
<dbReference type="Proteomes" id="UP001303236">
    <property type="component" value="Chromosome"/>
</dbReference>
<feature type="region of interest" description="Disordered" evidence="1">
    <location>
        <begin position="326"/>
        <end position="350"/>
    </location>
</feature>
<name>A0ABY9W264_9ACTN</name>
<feature type="compositionally biased region" description="Low complexity" evidence="1">
    <location>
        <begin position="47"/>
        <end position="62"/>
    </location>
</feature>
<dbReference type="EMBL" id="CP134500">
    <property type="protein sequence ID" value="WNF30123.1"/>
    <property type="molecule type" value="Genomic_DNA"/>
</dbReference>
<organism evidence="2 3">
    <name type="scientific">Streptomyces durocortorensis</name>
    <dbReference type="NCBI Taxonomy" id="2811104"/>
    <lineage>
        <taxon>Bacteria</taxon>
        <taxon>Bacillati</taxon>
        <taxon>Actinomycetota</taxon>
        <taxon>Actinomycetes</taxon>
        <taxon>Kitasatosporales</taxon>
        <taxon>Streptomycetaceae</taxon>
        <taxon>Streptomyces</taxon>
    </lineage>
</organism>
<evidence type="ECO:0000256" key="1">
    <source>
        <dbReference type="SAM" id="MobiDB-lite"/>
    </source>
</evidence>